<feature type="transmembrane region" description="Helical" evidence="7">
    <location>
        <begin position="24"/>
        <end position="43"/>
    </location>
</feature>
<dbReference type="EMBL" id="DS027045">
    <property type="protein sequence ID" value="EAW14622.1"/>
    <property type="molecule type" value="Genomic_DNA"/>
</dbReference>
<feature type="transmembrane region" description="Helical" evidence="7">
    <location>
        <begin position="100"/>
        <end position="121"/>
    </location>
</feature>
<evidence type="ECO:0000256" key="2">
    <source>
        <dbReference type="ARBA" id="ARBA00022692"/>
    </source>
</evidence>
<comment type="subcellular location">
    <subcellularLocation>
        <location evidence="1">Membrane</location>
        <topology evidence="1">Multi-pass membrane protein</topology>
    </subcellularLocation>
</comment>
<dbReference type="RefSeq" id="XP_001276048.1">
    <property type="nucleotide sequence ID" value="XM_001276047.1"/>
</dbReference>
<dbReference type="HOGENOM" id="CLU_028200_0_1_1"/>
<feature type="compositionally biased region" description="Polar residues" evidence="6">
    <location>
        <begin position="252"/>
        <end position="264"/>
    </location>
</feature>
<reference evidence="9 10" key="1">
    <citation type="journal article" date="2008" name="PLoS Genet.">
        <title>Genomic islands in the pathogenic filamentous fungus Aspergillus fumigatus.</title>
        <authorList>
            <person name="Fedorova N.D."/>
            <person name="Khaldi N."/>
            <person name="Joardar V.S."/>
            <person name="Maiti R."/>
            <person name="Amedeo P."/>
            <person name="Anderson M.J."/>
            <person name="Crabtree J."/>
            <person name="Silva J.C."/>
            <person name="Badger J.H."/>
            <person name="Albarraq A."/>
            <person name="Angiuoli S."/>
            <person name="Bussey H."/>
            <person name="Bowyer P."/>
            <person name="Cotty P.J."/>
            <person name="Dyer P.S."/>
            <person name="Egan A."/>
            <person name="Galens K."/>
            <person name="Fraser-Liggett C.M."/>
            <person name="Haas B.J."/>
            <person name="Inman J.M."/>
            <person name="Kent R."/>
            <person name="Lemieux S."/>
            <person name="Malavazi I."/>
            <person name="Orvis J."/>
            <person name="Roemer T."/>
            <person name="Ronning C.M."/>
            <person name="Sundaram J.P."/>
            <person name="Sutton G."/>
            <person name="Turner G."/>
            <person name="Venter J.C."/>
            <person name="White O.R."/>
            <person name="Whitty B.R."/>
            <person name="Youngman P."/>
            <person name="Wolfe K.H."/>
            <person name="Goldman G.H."/>
            <person name="Wortman J.R."/>
            <person name="Jiang B."/>
            <person name="Denning D.W."/>
            <person name="Nierman W.C."/>
        </authorList>
    </citation>
    <scope>NUCLEOTIDE SEQUENCE [LARGE SCALE GENOMIC DNA]</scope>
    <source>
        <strain evidence="10">ATCC 1007 / CBS 513.65 / DSM 816 / NCTC 3887 / NRRL 1</strain>
    </source>
</reference>
<dbReference type="Proteomes" id="UP000006701">
    <property type="component" value="Unassembled WGS sequence"/>
</dbReference>
<dbReference type="OrthoDB" id="3529975at2759"/>
<gene>
    <name evidence="9" type="ORF">ACLA_076630</name>
</gene>
<evidence type="ECO:0000256" key="6">
    <source>
        <dbReference type="SAM" id="MobiDB-lite"/>
    </source>
</evidence>
<feature type="transmembrane region" description="Helical" evidence="7">
    <location>
        <begin position="178"/>
        <end position="198"/>
    </location>
</feature>
<proteinExistence type="inferred from homology"/>
<dbReference type="Pfam" id="PF20684">
    <property type="entry name" value="Fung_rhodopsin"/>
    <property type="match status" value="1"/>
</dbReference>
<evidence type="ECO:0000256" key="7">
    <source>
        <dbReference type="SAM" id="Phobius"/>
    </source>
</evidence>
<feature type="transmembrane region" description="Helical" evidence="7">
    <location>
        <begin position="141"/>
        <end position="166"/>
    </location>
</feature>
<comment type="similarity">
    <text evidence="5">Belongs to the SAT4 family.</text>
</comment>
<feature type="domain" description="Rhodopsin" evidence="8">
    <location>
        <begin position="66"/>
        <end position="239"/>
    </location>
</feature>
<dbReference type="OMA" id="DIWIFLM"/>
<keyword evidence="4 7" id="KW-0472">Membrane</keyword>
<accession>A1C8A1</accession>
<dbReference type="GO" id="GO:0016020">
    <property type="term" value="C:membrane"/>
    <property type="evidence" value="ECO:0007669"/>
    <property type="project" value="UniProtKB-SubCell"/>
</dbReference>
<dbReference type="GeneID" id="4708197"/>
<protein>
    <recommendedName>
        <fullName evidence="8">Rhodopsin domain-containing protein</fullName>
    </recommendedName>
</protein>
<evidence type="ECO:0000256" key="4">
    <source>
        <dbReference type="ARBA" id="ARBA00023136"/>
    </source>
</evidence>
<keyword evidence="3 7" id="KW-1133">Transmembrane helix</keyword>
<keyword evidence="2 7" id="KW-0812">Transmembrane</keyword>
<evidence type="ECO:0000256" key="1">
    <source>
        <dbReference type="ARBA" id="ARBA00004141"/>
    </source>
</evidence>
<dbReference type="eggNOG" id="ENOG502SIJQ">
    <property type="taxonomic scope" value="Eukaryota"/>
</dbReference>
<dbReference type="KEGG" id="act:ACLA_076630"/>
<dbReference type="InterPro" id="IPR049326">
    <property type="entry name" value="Rhodopsin_dom_fungi"/>
</dbReference>
<evidence type="ECO:0000256" key="5">
    <source>
        <dbReference type="ARBA" id="ARBA00038359"/>
    </source>
</evidence>
<feature type="region of interest" description="Disordered" evidence="6">
    <location>
        <begin position="252"/>
        <end position="277"/>
    </location>
</feature>
<sequence length="340" mass="38344">MILSPRAAEDAAFLAESRVTELNIAYSIPIPLEIFTTIFRLWVRWRSPSKGKLTFDDYLMVWATGNYVFSHFYNTAIASTKLSVLALYHRIFATFRFRTVVLTTAVFVTLWLITIEVVLGFQCRPIARFWDPNVAGTCFNLVAFTYFTNITNLVTDIWIFAMPLPVIFKLQMSRNRKIALSFLFSIGLATCAVSAARLSVVVSQGSPDFTWAGVPLGILSAWEPLGGIFCANLPVIYRALVTMVRTLKSSVNGNTSRNGNLQSQPHRDTQGSQRPWAPLYNGSSVQMDYHSEASANKATGEVTELRPMDRNAIKVEHYFEQQIYHEGDEMPLHPGQPERR</sequence>
<evidence type="ECO:0000256" key="3">
    <source>
        <dbReference type="ARBA" id="ARBA00022989"/>
    </source>
</evidence>
<dbReference type="PANTHER" id="PTHR33048">
    <property type="entry name" value="PTH11-LIKE INTEGRAL MEMBRANE PROTEIN (AFU_ORTHOLOGUE AFUA_5G11245)"/>
    <property type="match status" value="1"/>
</dbReference>
<evidence type="ECO:0000313" key="10">
    <source>
        <dbReference type="Proteomes" id="UP000006701"/>
    </source>
</evidence>
<evidence type="ECO:0000259" key="8">
    <source>
        <dbReference type="Pfam" id="PF20684"/>
    </source>
</evidence>
<evidence type="ECO:0000313" key="9">
    <source>
        <dbReference type="EMBL" id="EAW14622.1"/>
    </source>
</evidence>
<dbReference type="VEuPathDB" id="FungiDB:ACLA_076630"/>
<organism evidence="9 10">
    <name type="scientific">Aspergillus clavatus (strain ATCC 1007 / CBS 513.65 / DSM 816 / NCTC 3887 / NRRL 1 / QM 1276 / 107)</name>
    <dbReference type="NCBI Taxonomy" id="344612"/>
    <lineage>
        <taxon>Eukaryota</taxon>
        <taxon>Fungi</taxon>
        <taxon>Dikarya</taxon>
        <taxon>Ascomycota</taxon>
        <taxon>Pezizomycotina</taxon>
        <taxon>Eurotiomycetes</taxon>
        <taxon>Eurotiomycetidae</taxon>
        <taxon>Eurotiales</taxon>
        <taxon>Aspergillaceae</taxon>
        <taxon>Aspergillus</taxon>
        <taxon>Aspergillus subgen. Fumigati</taxon>
    </lineage>
</organism>
<dbReference type="PANTHER" id="PTHR33048:SF8">
    <property type="entry name" value="INTEGRAL MEMBRANE PROTEIN-RELATED"/>
    <property type="match status" value="1"/>
</dbReference>
<dbReference type="AlphaFoldDB" id="A1C8A1"/>
<dbReference type="InterPro" id="IPR052337">
    <property type="entry name" value="SAT4-like"/>
</dbReference>
<feature type="transmembrane region" description="Helical" evidence="7">
    <location>
        <begin position="218"/>
        <end position="240"/>
    </location>
</feature>
<keyword evidence="10" id="KW-1185">Reference proteome</keyword>
<name>A1C8A1_ASPCL</name>